<dbReference type="SUPFAM" id="SSF141562">
    <property type="entry name" value="At5g01610-like"/>
    <property type="match status" value="1"/>
</dbReference>
<accession>A0A9W7XEI5</accession>
<sequence length="149" mass="16008">MASKQQHLVLAVIMAYLLHATSADNSTIDSSGSVYDILEKNNLPRGLLPQGVRSYALHGGGALEVTLPGECNFFVTVAGKQFQFRYSASVAGVIKPGSISRVSGVRMQVAFAWLGFNQVQRAGDKLNIQLETSTQTFPISAFAESPRCS</sequence>
<keyword evidence="3" id="KW-1185">Reference proteome</keyword>
<reference evidence="2 3" key="1">
    <citation type="submission" date="2022-10" db="EMBL/GenBank/DDBJ databases">
        <title>WGS assembly of Paspalum vaginatum 540-79.</title>
        <authorList>
            <person name="Sun G."/>
            <person name="Wase N."/>
            <person name="Shu S."/>
            <person name="Jenkins J."/>
            <person name="Zhou B."/>
            <person name="Torres-Rodriguez J."/>
            <person name="Chen C."/>
            <person name="Sandor L."/>
            <person name="Plott C."/>
            <person name="Yoshinga Y."/>
            <person name="Daum C."/>
            <person name="Qi P."/>
            <person name="Barry K."/>
            <person name="Lipzen A."/>
            <person name="Berry L."/>
            <person name="Pedersen C."/>
            <person name="Gottilla T."/>
            <person name="Foltz A."/>
            <person name="Yu H."/>
            <person name="O'Malley R."/>
            <person name="Zhang C."/>
            <person name="Devos K."/>
            <person name="Sigmon B."/>
            <person name="Yu B."/>
            <person name="Obata T."/>
            <person name="Schmutz J."/>
            <person name="Schnable J."/>
        </authorList>
    </citation>
    <scope>NUCLEOTIDE SEQUENCE [LARGE SCALE GENOMIC DNA]</scope>
    <source>
        <strain evidence="3">cv. 540-79</strain>
    </source>
</reference>
<dbReference type="Pfam" id="PF04398">
    <property type="entry name" value="DUF538"/>
    <property type="match status" value="1"/>
</dbReference>
<keyword evidence="1" id="KW-0732">Signal</keyword>
<dbReference type="InterPro" id="IPR007493">
    <property type="entry name" value="DUF538"/>
</dbReference>
<feature type="signal peptide" evidence="1">
    <location>
        <begin position="1"/>
        <end position="23"/>
    </location>
</feature>
<evidence type="ECO:0000313" key="2">
    <source>
        <dbReference type="EMBL" id="KAJ1257086.1"/>
    </source>
</evidence>
<evidence type="ECO:0000256" key="1">
    <source>
        <dbReference type="SAM" id="SignalP"/>
    </source>
</evidence>
<dbReference type="Gene3D" id="2.30.240.10">
    <property type="entry name" value="At5g01610-like"/>
    <property type="match status" value="1"/>
</dbReference>
<dbReference type="EMBL" id="MU629443">
    <property type="protein sequence ID" value="KAJ1257086.1"/>
    <property type="molecule type" value="Genomic_DNA"/>
</dbReference>
<gene>
    <name evidence="2" type="ORF">BS78_K222400</name>
</gene>
<feature type="chain" id="PRO_5040909811" evidence="1">
    <location>
        <begin position="24"/>
        <end position="149"/>
    </location>
</feature>
<organism evidence="2 3">
    <name type="scientific">Paspalum vaginatum</name>
    <name type="common">seashore paspalum</name>
    <dbReference type="NCBI Taxonomy" id="158149"/>
    <lineage>
        <taxon>Eukaryota</taxon>
        <taxon>Viridiplantae</taxon>
        <taxon>Streptophyta</taxon>
        <taxon>Embryophyta</taxon>
        <taxon>Tracheophyta</taxon>
        <taxon>Spermatophyta</taxon>
        <taxon>Magnoliopsida</taxon>
        <taxon>Liliopsida</taxon>
        <taxon>Poales</taxon>
        <taxon>Poaceae</taxon>
        <taxon>PACMAD clade</taxon>
        <taxon>Panicoideae</taxon>
        <taxon>Andropogonodae</taxon>
        <taxon>Paspaleae</taxon>
        <taxon>Paspalinae</taxon>
        <taxon>Paspalum</taxon>
    </lineage>
</organism>
<evidence type="ECO:0000313" key="3">
    <source>
        <dbReference type="Proteomes" id="UP001164776"/>
    </source>
</evidence>
<proteinExistence type="predicted"/>
<dbReference type="AlphaFoldDB" id="A0A9W7XEI5"/>
<name>A0A9W7XEI5_9POAL</name>
<dbReference type="PANTHER" id="PTHR31676">
    <property type="entry name" value="T31J12.3 PROTEIN-RELATED"/>
    <property type="match status" value="1"/>
</dbReference>
<comment type="caution">
    <text evidence="2">The sequence shown here is derived from an EMBL/GenBank/DDBJ whole genome shotgun (WGS) entry which is preliminary data.</text>
</comment>
<dbReference type="Proteomes" id="UP001164776">
    <property type="component" value="Unassembled WGS sequence"/>
</dbReference>
<dbReference type="OrthoDB" id="674545at2759"/>
<protein>
    <submittedName>
        <fullName evidence="2">Uncharacterized protein</fullName>
    </submittedName>
</protein>
<dbReference type="InterPro" id="IPR036758">
    <property type="entry name" value="At5g01610-like"/>
</dbReference>
<dbReference type="PANTHER" id="PTHR31676:SF14">
    <property type="entry name" value="OS03G0393600 PROTEIN"/>
    <property type="match status" value="1"/>
</dbReference>